<reference evidence="2" key="1">
    <citation type="journal article" date="2021" name="PeerJ">
        <title>Extensive microbial diversity within the chicken gut microbiome revealed by metagenomics and culture.</title>
        <authorList>
            <person name="Gilroy R."/>
            <person name="Ravi A."/>
            <person name="Getino M."/>
            <person name="Pursley I."/>
            <person name="Horton D.L."/>
            <person name="Alikhan N.F."/>
            <person name="Baker D."/>
            <person name="Gharbi K."/>
            <person name="Hall N."/>
            <person name="Watson M."/>
            <person name="Adriaenssens E.M."/>
            <person name="Foster-Nyarko E."/>
            <person name="Jarju S."/>
            <person name="Secka A."/>
            <person name="Antonio M."/>
            <person name="Oren A."/>
            <person name="Chaudhuri R.R."/>
            <person name="La Ragione R."/>
            <person name="Hildebrand F."/>
            <person name="Pallen M.J."/>
        </authorList>
    </citation>
    <scope>NUCLEOTIDE SEQUENCE</scope>
    <source>
        <strain evidence="2">ChiGjej4B4-12881</strain>
    </source>
</reference>
<reference evidence="2" key="2">
    <citation type="submission" date="2021-04" db="EMBL/GenBank/DDBJ databases">
        <authorList>
            <person name="Gilroy R."/>
        </authorList>
    </citation>
    <scope>NUCLEOTIDE SEQUENCE</scope>
    <source>
        <strain evidence="2">ChiGjej4B4-12881</strain>
    </source>
</reference>
<dbReference type="InterPro" id="IPR001466">
    <property type="entry name" value="Beta-lactam-related"/>
</dbReference>
<dbReference type="Gene3D" id="3.40.710.10">
    <property type="entry name" value="DD-peptidase/beta-lactamase superfamily"/>
    <property type="match status" value="1"/>
</dbReference>
<proteinExistence type="predicted"/>
<name>A0A9D1W5U6_9FIRM</name>
<dbReference type="AlphaFoldDB" id="A0A9D1W5U6"/>
<protein>
    <submittedName>
        <fullName evidence="2">Beta-lactamase family protein</fullName>
    </submittedName>
</protein>
<accession>A0A9D1W5U6</accession>
<dbReference type="PANTHER" id="PTHR46825:SF9">
    <property type="entry name" value="BETA-LACTAMASE-RELATED DOMAIN-CONTAINING PROTEIN"/>
    <property type="match status" value="1"/>
</dbReference>
<dbReference type="Proteomes" id="UP000886780">
    <property type="component" value="Unassembled WGS sequence"/>
</dbReference>
<gene>
    <name evidence="2" type="ORF">IAA28_09045</name>
</gene>
<dbReference type="SUPFAM" id="SSF56601">
    <property type="entry name" value="beta-lactamase/transpeptidase-like"/>
    <property type="match status" value="1"/>
</dbReference>
<dbReference type="InterPro" id="IPR050491">
    <property type="entry name" value="AmpC-like"/>
</dbReference>
<dbReference type="PANTHER" id="PTHR46825">
    <property type="entry name" value="D-ALANYL-D-ALANINE-CARBOXYPEPTIDASE/ENDOPEPTIDASE AMPH"/>
    <property type="match status" value="1"/>
</dbReference>
<evidence type="ECO:0000313" key="3">
    <source>
        <dbReference type="Proteomes" id="UP000886780"/>
    </source>
</evidence>
<sequence>MNQQLETSLDQLFSQWQNGICPGVQALIRQSGQTLYEKSFGYANLEHQIPITSRTIFHVASISKQFTVLSVLLLWKDGRLDLDDDIRRYVGDLISFEEPMTIRQMMNNVSGLRDQWELLFMRGIKINDAITSEDVNSVLKGQRHLNFPPQSAYLYSNMGFHLLALIVERITGQTLPQFAKERIFQPLGMEHTCIRSGYQEIIPGLAYSYQDEGNGTYYYNPLNYSLYGPTSVNTCAEDLSRMLDEYLHPSVIDPHIIRLMKTPAVLSDGTEAEYCGGLMTHKLEGLTVYEHGGADAAYRGHAFCIPEKELEIIFLSNTTSRLMSRLADQAARLVLGLPEAPEPEFPVEHPQLLPARSGRFLTARPDDPQFVSVTEQGGRFYVEREYGLTELTPTADGGWQIGTLEEKLYFLEDRILYRFPSRFLTLKPALPCPEDFLEAGTYLEEETSMTVEFAPADGGLSVRHPRFGTAVLYSAADSPEDAAFSFGPDFTMYVKRGPEGLILDGYRVRGLLCRRV</sequence>
<dbReference type="Pfam" id="PF00144">
    <property type="entry name" value="Beta-lactamase"/>
    <property type="match status" value="1"/>
</dbReference>
<dbReference type="EMBL" id="DXEU01000162">
    <property type="protein sequence ID" value="HIX52935.1"/>
    <property type="molecule type" value="Genomic_DNA"/>
</dbReference>
<feature type="domain" description="Beta-lactamase-related" evidence="1">
    <location>
        <begin position="18"/>
        <end position="333"/>
    </location>
</feature>
<evidence type="ECO:0000259" key="1">
    <source>
        <dbReference type="Pfam" id="PF00144"/>
    </source>
</evidence>
<organism evidence="2 3">
    <name type="scientific">Candidatus Lachnoclostridium stercoripullorum</name>
    <dbReference type="NCBI Taxonomy" id="2838635"/>
    <lineage>
        <taxon>Bacteria</taxon>
        <taxon>Bacillati</taxon>
        <taxon>Bacillota</taxon>
        <taxon>Clostridia</taxon>
        <taxon>Lachnospirales</taxon>
        <taxon>Lachnospiraceae</taxon>
    </lineage>
</organism>
<comment type="caution">
    <text evidence="2">The sequence shown here is derived from an EMBL/GenBank/DDBJ whole genome shotgun (WGS) entry which is preliminary data.</text>
</comment>
<dbReference type="InterPro" id="IPR012338">
    <property type="entry name" value="Beta-lactam/transpept-like"/>
</dbReference>
<evidence type="ECO:0000313" key="2">
    <source>
        <dbReference type="EMBL" id="HIX52935.1"/>
    </source>
</evidence>